<dbReference type="Pfam" id="PF06050">
    <property type="entry name" value="HGD-D"/>
    <property type="match status" value="1"/>
</dbReference>
<dbReference type="OrthoDB" id="9810278at2"/>
<evidence type="ECO:0000313" key="2">
    <source>
        <dbReference type="EMBL" id="KIX13391.1"/>
    </source>
</evidence>
<evidence type="ECO:0000256" key="1">
    <source>
        <dbReference type="ARBA" id="ARBA00005806"/>
    </source>
</evidence>
<dbReference type="PATRIC" id="fig|1429043.3.peg.3064"/>
<dbReference type="RefSeq" id="WP_044349457.1">
    <property type="nucleotide sequence ID" value="NZ_AZAC01000016.1"/>
</dbReference>
<dbReference type="PANTHER" id="PTHR30548">
    <property type="entry name" value="2-HYDROXYGLUTARYL-COA DEHYDRATASE, D-COMPONENT-RELATED"/>
    <property type="match status" value="1"/>
</dbReference>
<dbReference type="Gene3D" id="3.40.50.11900">
    <property type="match status" value="1"/>
</dbReference>
<keyword evidence="3" id="KW-1185">Reference proteome</keyword>
<comment type="similarity">
    <text evidence="1">Belongs to the FldB/FldC dehydratase alpha/beta subunit family.</text>
</comment>
<dbReference type="PANTHER" id="PTHR30548:SF3">
    <property type="entry name" value="2-HYDROXYACYL-COA DEHYDRATASE"/>
    <property type="match status" value="1"/>
</dbReference>
<dbReference type="AlphaFoldDB" id="A0A0D2JCA3"/>
<protein>
    <submittedName>
        <fullName evidence="2">2-hydroxyglutaryl-CoA dehydratase</fullName>
    </submittedName>
</protein>
<reference evidence="2 3" key="1">
    <citation type="submission" date="2013-11" db="EMBL/GenBank/DDBJ databases">
        <title>Metagenomic analysis of a methanogenic consortium involved in long chain n-alkane degradation.</title>
        <authorList>
            <person name="Davidova I.A."/>
            <person name="Callaghan A.V."/>
            <person name="Wawrik B."/>
            <person name="Pruitt S."/>
            <person name="Marks C."/>
            <person name="Duncan K.E."/>
            <person name="Suflita J.M."/>
        </authorList>
    </citation>
    <scope>NUCLEOTIDE SEQUENCE [LARGE SCALE GENOMIC DNA]</scope>
    <source>
        <strain evidence="2 3">SPR</strain>
    </source>
</reference>
<comment type="caution">
    <text evidence="2">The sequence shown here is derived from an EMBL/GenBank/DDBJ whole genome shotgun (WGS) entry which is preliminary data.</text>
</comment>
<accession>A0A0D2JCA3</accession>
<proteinExistence type="inferred from homology"/>
<name>A0A0D2JCA3_9BACT</name>
<dbReference type="STRING" id="1429043.X474_14455"/>
<dbReference type="Proteomes" id="UP000032233">
    <property type="component" value="Unassembled WGS sequence"/>
</dbReference>
<evidence type="ECO:0000313" key="3">
    <source>
        <dbReference type="Proteomes" id="UP000032233"/>
    </source>
</evidence>
<dbReference type="InterPro" id="IPR010327">
    <property type="entry name" value="FldB/FldC_alpha/beta"/>
</dbReference>
<dbReference type="InParanoid" id="A0A0D2JCA3"/>
<dbReference type="EMBL" id="AZAC01000016">
    <property type="protein sequence ID" value="KIX13391.1"/>
    <property type="molecule type" value="Genomic_DNA"/>
</dbReference>
<dbReference type="Gene3D" id="3.40.50.11890">
    <property type="match status" value="1"/>
</dbReference>
<gene>
    <name evidence="2" type="ORF">X474_14455</name>
</gene>
<sequence>MVANNRKHTLAFTTSIPVEVVLAAGLLPVDLNNSFITDHNCKGLVHKAEELGLPRSLCAWIKGIYSWCLEHPEAESIIGVTQGDCSNTHVLMELLTEAGRRVIPFGFPHSRDKKELEYEIKQLCSALNVELSQAEQVRQQLLPLRRDLALLDRMTWEKGLVTGFENHLWQLCSTDFEGDPVTYHEKLKDFLNQAKTRSPEKGLVRLGILGVPTIITNLHQTLAELGAQVVFNEVPRQFAMLDNPERPIKNLVDQYTHFTYPYDIFGRIRDIKDQVKLRNIDGLIHYTQSFCYRMSQDVLLREHIRMPVLTLEGDRPGVADPRTRLRLEAFVDVLR</sequence>
<organism evidence="2 3">
    <name type="scientific">Dethiosulfatarculus sandiegensis</name>
    <dbReference type="NCBI Taxonomy" id="1429043"/>
    <lineage>
        <taxon>Bacteria</taxon>
        <taxon>Pseudomonadati</taxon>
        <taxon>Thermodesulfobacteriota</taxon>
        <taxon>Desulfarculia</taxon>
        <taxon>Desulfarculales</taxon>
        <taxon>Desulfarculaceae</taxon>
        <taxon>Dethiosulfatarculus</taxon>
    </lineage>
</organism>